<dbReference type="InterPro" id="IPR010982">
    <property type="entry name" value="Lambda_DNA-bd_dom_sf"/>
</dbReference>
<dbReference type="InterPro" id="IPR011990">
    <property type="entry name" value="TPR-like_helical_dom_sf"/>
</dbReference>
<keyword evidence="3" id="KW-1185">Reference proteome</keyword>
<organism evidence="2 3">
    <name type="scientific">Nocardioides flavescens</name>
    <dbReference type="NCBI Taxonomy" id="2691959"/>
    <lineage>
        <taxon>Bacteria</taxon>
        <taxon>Bacillati</taxon>
        <taxon>Actinomycetota</taxon>
        <taxon>Actinomycetes</taxon>
        <taxon>Propionibacteriales</taxon>
        <taxon>Nocardioidaceae</taxon>
        <taxon>Nocardioides</taxon>
    </lineage>
</organism>
<dbReference type="SUPFAM" id="SSF47413">
    <property type="entry name" value="lambda repressor-like DNA-binding domains"/>
    <property type="match status" value="1"/>
</dbReference>
<dbReference type="Proteomes" id="UP000473325">
    <property type="component" value="Unassembled WGS sequence"/>
</dbReference>
<sequence>MDEAKRLLTGIDPAELGARIKRARLAAGLTQSQLGGEDASTGYVSRIESGQRRPDLALLTVLAARLGVEVRSLLSVGLVDGPDPDARWDDVRVALDHAELSLRGGSPEEAGRLLDGVEDRLAAAPAELVERAAHLRALLAEAAGDLDGAIEALEDLLELGRDRPGAAAYAIALSRCYRESGDFTRAATVGEACLDALRSRGLDGTDDALQLAVTVAGAHILLGDLAHAARLCRRIIARAEEVGSRIALASAYWNASVVESQRGAPEAAAPLARRALHLWADAEGSRNLARLRSELGMIQLDLDPPELDDARANLAAAARELDASSASPVDKSRNALASARADLLSGEPERARAAALPIEEAMRSTAPVLAASAAVLAGQAAWELGERDEAVARYRAAIALLTGVGSDRRAAELWFELGARFDEAGLRDDAHAAYRSAAAATGLRSAYDVGRRSQV</sequence>
<dbReference type="Gene3D" id="1.25.40.10">
    <property type="entry name" value="Tetratricopeptide repeat domain"/>
    <property type="match status" value="2"/>
</dbReference>
<dbReference type="CDD" id="cd00093">
    <property type="entry name" value="HTH_XRE"/>
    <property type="match status" value="1"/>
</dbReference>
<evidence type="ECO:0000313" key="3">
    <source>
        <dbReference type="Proteomes" id="UP000473325"/>
    </source>
</evidence>
<dbReference type="SMART" id="SM00530">
    <property type="entry name" value="HTH_XRE"/>
    <property type="match status" value="1"/>
</dbReference>
<dbReference type="PROSITE" id="PS50943">
    <property type="entry name" value="HTH_CROC1"/>
    <property type="match status" value="1"/>
</dbReference>
<gene>
    <name evidence="2" type="ORF">GRQ65_18785</name>
</gene>
<dbReference type="AlphaFoldDB" id="A0A6L7EZB6"/>
<dbReference type="EMBL" id="WUEK01000013">
    <property type="protein sequence ID" value="MXG91596.1"/>
    <property type="molecule type" value="Genomic_DNA"/>
</dbReference>
<feature type="domain" description="HTH cro/C1-type" evidence="1">
    <location>
        <begin position="20"/>
        <end position="73"/>
    </location>
</feature>
<dbReference type="Pfam" id="PF01381">
    <property type="entry name" value="HTH_3"/>
    <property type="match status" value="1"/>
</dbReference>
<dbReference type="GO" id="GO:0003677">
    <property type="term" value="F:DNA binding"/>
    <property type="evidence" value="ECO:0007669"/>
    <property type="project" value="InterPro"/>
</dbReference>
<dbReference type="Gene3D" id="1.10.260.40">
    <property type="entry name" value="lambda repressor-like DNA-binding domains"/>
    <property type="match status" value="1"/>
</dbReference>
<name>A0A6L7EZB6_9ACTN</name>
<evidence type="ECO:0000313" key="2">
    <source>
        <dbReference type="EMBL" id="MXG91596.1"/>
    </source>
</evidence>
<proteinExistence type="predicted"/>
<dbReference type="RefSeq" id="WP_160879523.1">
    <property type="nucleotide sequence ID" value="NZ_WUEK01000013.1"/>
</dbReference>
<reference evidence="2 3" key="1">
    <citation type="submission" date="2019-12" db="EMBL/GenBank/DDBJ databases">
        <authorList>
            <person name="Kun Z."/>
        </authorList>
    </citation>
    <scope>NUCLEOTIDE SEQUENCE [LARGE SCALE GENOMIC DNA]</scope>
    <source>
        <strain evidence="2 3">YIM 123512</strain>
    </source>
</reference>
<dbReference type="InterPro" id="IPR001387">
    <property type="entry name" value="Cro/C1-type_HTH"/>
</dbReference>
<dbReference type="SUPFAM" id="SSF48452">
    <property type="entry name" value="TPR-like"/>
    <property type="match status" value="3"/>
</dbReference>
<comment type="caution">
    <text evidence="2">The sequence shown here is derived from an EMBL/GenBank/DDBJ whole genome shotgun (WGS) entry which is preliminary data.</text>
</comment>
<evidence type="ECO:0000259" key="1">
    <source>
        <dbReference type="PROSITE" id="PS50943"/>
    </source>
</evidence>
<protein>
    <submittedName>
        <fullName evidence="2">Helix-turn-helix domain-containing protein</fullName>
    </submittedName>
</protein>
<accession>A0A6L7EZB6</accession>